<evidence type="ECO:0000313" key="16">
    <source>
        <dbReference type="EMBL" id="MEJ2886588.1"/>
    </source>
</evidence>
<evidence type="ECO:0000259" key="14">
    <source>
        <dbReference type="Pfam" id="PF14896"/>
    </source>
</evidence>
<comment type="subcellular location">
    <subcellularLocation>
        <location evidence="2">Cell membrane</location>
        <topology evidence="2">Multi-pass membrane protein</topology>
    </subcellularLocation>
</comment>
<evidence type="ECO:0000259" key="13">
    <source>
        <dbReference type="Pfam" id="PF04602"/>
    </source>
</evidence>
<dbReference type="Pfam" id="PF17689">
    <property type="entry name" value="Arabino_trans_N"/>
    <property type="match status" value="1"/>
</dbReference>
<feature type="region of interest" description="Disordered" evidence="11">
    <location>
        <begin position="862"/>
        <end position="887"/>
    </location>
</feature>
<comment type="function">
    <text evidence="1">Arabinosyl transferase responsible for the polymerization of arabinose into the arabinan of arabinogalactan.</text>
</comment>
<feature type="region of interest" description="Disordered" evidence="11">
    <location>
        <begin position="1"/>
        <end position="21"/>
    </location>
</feature>
<evidence type="ECO:0000259" key="15">
    <source>
        <dbReference type="Pfam" id="PF17689"/>
    </source>
</evidence>
<keyword evidence="9 12" id="KW-0472">Membrane</keyword>
<dbReference type="Gene3D" id="2.60.120.940">
    <property type="entry name" value="EmbC, C-terminal domain, subdomain 2"/>
    <property type="match status" value="1"/>
</dbReference>
<dbReference type="Pfam" id="PF14896">
    <property type="entry name" value="Arabino_trans_C"/>
    <property type="match status" value="2"/>
</dbReference>
<dbReference type="RefSeq" id="WP_337713063.1">
    <property type="nucleotide sequence ID" value="NZ_JBBEGL010000002.1"/>
</dbReference>
<accession>A0ABU8N2V7</accession>
<evidence type="ECO:0000256" key="9">
    <source>
        <dbReference type="ARBA" id="ARBA00023136"/>
    </source>
</evidence>
<keyword evidence="4" id="KW-1003">Cell membrane</keyword>
<name>A0ABU8N2V7_9PSEU</name>
<feature type="domain" description="Arabinosyltransferase C-terminal" evidence="14">
    <location>
        <begin position="682"/>
        <end position="729"/>
    </location>
</feature>
<feature type="transmembrane region" description="Helical" evidence="12">
    <location>
        <begin position="336"/>
        <end position="354"/>
    </location>
</feature>
<comment type="similarity">
    <text evidence="3">Belongs to the emb family.</text>
</comment>
<gene>
    <name evidence="16" type="ORF">WCD41_09025</name>
</gene>
<feature type="region of interest" description="Disordered" evidence="11">
    <location>
        <begin position="826"/>
        <end position="846"/>
    </location>
</feature>
<feature type="transmembrane region" description="Helical" evidence="12">
    <location>
        <begin position="199"/>
        <end position="217"/>
    </location>
</feature>
<keyword evidence="10" id="KW-0961">Cell wall biogenesis/degradation</keyword>
<keyword evidence="17" id="KW-1185">Reference proteome</keyword>
<evidence type="ECO:0000313" key="17">
    <source>
        <dbReference type="Proteomes" id="UP001370100"/>
    </source>
</evidence>
<evidence type="ECO:0000256" key="5">
    <source>
        <dbReference type="ARBA" id="ARBA00022676"/>
    </source>
</evidence>
<evidence type="ECO:0000256" key="1">
    <source>
        <dbReference type="ARBA" id="ARBA00003001"/>
    </source>
</evidence>
<organism evidence="16 17">
    <name type="scientific">Actinomycetospora aeridis</name>
    <dbReference type="NCBI Taxonomy" id="3129231"/>
    <lineage>
        <taxon>Bacteria</taxon>
        <taxon>Bacillati</taxon>
        <taxon>Actinomycetota</taxon>
        <taxon>Actinomycetes</taxon>
        <taxon>Pseudonocardiales</taxon>
        <taxon>Pseudonocardiaceae</taxon>
        <taxon>Actinomycetospora</taxon>
    </lineage>
</organism>
<feature type="transmembrane region" description="Helical" evidence="12">
    <location>
        <begin position="550"/>
        <end position="571"/>
    </location>
</feature>
<protein>
    <submittedName>
        <fullName evidence="16">Arabinosyltransferase domain-containing protein</fullName>
    </submittedName>
</protein>
<feature type="transmembrane region" description="Helical" evidence="12">
    <location>
        <begin position="583"/>
        <end position="604"/>
    </location>
</feature>
<reference evidence="16 17" key="1">
    <citation type="submission" date="2024-03" db="EMBL/GenBank/DDBJ databases">
        <title>Actinomycetospora sp. OC33-EN06, a novel actinomycete isolated from wild orchid (Aerides multiflora).</title>
        <authorList>
            <person name="Suriyachadkun C."/>
        </authorList>
    </citation>
    <scope>NUCLEOTIDE SEQUENCE [LARGE SCALE GENOMIC DNA]</scope>
    <source>
        <strain evidence="16 17">OC33-EN06</strain>
    </source>
</reference>
<feature type="transmembrane region" description="Helical" evidence="12">
    <location>
        <begin position="493"/>
        <end position="515"/>
    </location>
</feature>
<dbReference type="EMBL" id="JBBEGL010000002">
    <property type="protein sequence ID" value="MEJ2886588.1"/>
    <property type="molecule type" value="Genomic_DNA"/>
</dbReference>
<evidence type="ECO:0000256" key="11">
    <source>
        <dbReference type="SAM" id="MobiDB-lite"/>
    </source>
</evidence>
<keyword evidence="5" id="KW-0328">Glycosyltransferase</keyword>
<dbReference type="Gene3D" id="2.60.120.610">
    <property type="entry name" value="arabinofuranosyltransferase like domain"/>
    <property type="match status" value="1"/>
</dbReference>
<feature type="domain" description="Arabinofuranosyltransferase central" evidence="13">
    <location>
        <begin position="192"/>
        <end position="638"/>
    </location>
</feature>
<feature type="transmembrane region" description="Helical" evidence="12">
    <location>
        <begin position="527"/>
        <end position="544"/>
    </location>
</feature>
<keyword evidence="7 12" id="KW-0812">Transmembrane</keyword>
<proteinExistence type="inferred from homology"/>
<dbReference type="InterPro" id="IPR007680">
    <property type="entry name" value="Arabino_trans_central"/>
</dbReference>
<feature type="transmembrane region" description="Helical" evidence="12">
    <location>
        <begin position="662"/>
        <end position="684"/>
    </location>
</feature>
<evidence type="ECO:0000256" key="7">
    <source>
        <dbReference type="ARBA" id="ARBA00022692"/>
    </source>
</evidence>
<keyword evidence="6" id="KW-0808">Transferase</keyword>
<feature type="transmembrane region" description="Helical" evidence="12">
    <location>
        <begin position="632"/>
        <end position="650"/>
    </location>
</feature>
<feature type="transmembrane region" description="Helical" evidence="12">
    <location>
        <begin position="389"/>
        <end position="419"/>
    </location>
</feature>
<evidence type="ECO:0000256" key="6">
    <source>
        <dbReference type="ARBA" id="ARBA00022679"/>
    </source>
</evidence>
<evidence type="ECO:0000256" key="10">
    <source>
        <dbReference type="ARBA" id="ARBA00023316"/>
    </source>
</evidence>
<evidence type="ECO:0000256" key="8">
    <source>
        <dbReference type="ARBA" id="ARBA00022989"/>
    </source>
</evidence>
<feature type="domain" description="Arabinosyltransferas concanavalin like" evidence="15">
    <location>
        <begin position="47"/>
        <end position="188"/>
    </location>
</feature>
<keyword evidence="8 12" id="KW-1133">Transmembrane helix</keyword>
<evidence type="ECO:0000256" key="12">
    <source>
        <dbReference type="SAM" id="Phobius"/>
    </source>
</evidence>
<dbReference type="InterPro" id="IPR027451">
    <property type="entry name" value="EmbABC_dom1"/>
</dbReference>
<feature type="transmembrane region" description="Helical" evidence="12">
    <location>
        <begin position="307"/>
        <end position="324"/>
    </location>
</feature>
<sequence length="1026" mass="105082">MSTSAELRAPETSADPPVRAPRPTLLLASAALTLLCAIAFPLAPAVQPVVTFTWPQGAPSAALPLMPYSPVRLDASVSCDALAATPPGAATLATTPPGTPPAPVGGLSVRPAAGGAVVTSNGETLAAVALPRGPCTLTVASTPERTSVLVDGRVVGVREGDVRPVVAAVVAGTPTADGLSLSLQTDTRFQTTPGVLKDVLGLGVLLGLAGMVVAAWRRDGRRVRTGRRLRLRPVDGVVALALAGWAAVGPATVDDGYIAGILRSRGESGFTGNVYRWLNAPEAPFSWFYELTRAWASLAPGEAASVLWLRVPATVLGLLLWALLRRHALPRLGPALRRPGATWVAAAAFLAWWAPFGLSLRPEPWLALGVLAVWVCAERAVATRALLPLLAGAVLAGFTVALTPGALLGLAPLLVALPALARAGLGVREGWTRALVVVAGLAVAVLPMAADQSLAGLLEATRVRQLIGGGQPWWEELDRYSHLVSPGDVQGGIGARLAVLLTLLALAAVAWALLVARVRAGVAVGPARRLLAVVALAPVLLIVSPTKWTLHFGELAGVGTVLLTVFVVLWSPRVVAGVARLRGPALVVVLGAFGLVTTLVLIGYNQWAYASAWGVFWNDIPPQVGRVPLGDITWPVTISGAVVLGVVVAVRGRVPRRAARVLAPGALALVLVVAMVALQGGSFLKVTADRLGTYSNGSDSLAALRGDPCGLASDLAVETDPRAGVLPGEVSGVAPQTMSGSGVAPQTSGPRFTPTGPGTPAAVPLVAGGVELPGWAAPAGVADGPAELRSAWFPLPPEAQRREAPVVVVASGSLARGSVALEFAASPADAPVTESPAGSRDGTAPRDLRALAPEGATLVRVHATSSARDGDESRVASPSGQSPDLPVAVSVPRVPRTVPFDDVVPPGSTALVDWPVAFAFGCLRPPPLTGGTAGVPPWRVTPPGLADSGEIAVAPTTGGPFLTPRLLVEEVRLPVYLDGDPTRDAVGLARWVPRLPLSTLSPQVSEETVAGWSRTGRASVPVLDTP</sequence>
<dbReference type="InterPro" id="IPR042486">
    <property type="entry name" value="Arabino_trans_C_2"/>
</dbReference>
<dbReference type="InterPro" id="IPR032731">
    <property type="entry name" value="Arabino_trans_C"/>
</dbReference>
<feature type="transmembrane region" description="Helical" evidence="12">
    <location>
        <begin position="431"/>
        <end position="450"/>
    </location>
</feature>
<feature type="domain" description="Arabinosyltransferase C-terminal" evidence="14">
    <location>
        <begin position="783"/>
        <end position="1017"/>
    </location>
</feature>
<dbReference type="InterPro" id="IPR040920">
    <property type="entry name" value="Arabino_trans_N"/>
</dbReference>
<evidence type="ECO:0000256" key="4">
    <source>
        <dbReference type="ARBA" id="ARBA00022475"/>
    </source>
</evidence>
<dbReference type="Gene3D" id="3.40.190.160">
    <property type="match status" value="1"/>
</dbReference>
<comment type="caution">
    <text evidence="16">The sequence shown here is derived from an EMBL/GenBank/DDBJ whole genome shotgun (WGS) entry which is preliminary data.</text>
</comment>
<dbReference type="Pfam" id="PF04602">
    <property type="entry name" value="Arabinose_trans"/>
    <property type="match status" value="1"/>
</dbReference>
<feature type="transmembrane region" description="Helical" evidence="12">
    <location>
        <begin position="229"/>
        <end position="248"/>
    </location>
</feature>
<evidence type="ECO:0000256" key="3">
    <source>
        <dbReference type="ARBA" id="ARBA00008195"/>
    </source>
</evidence>
<dbReference type="Proteomes" id="UP001370100">
    <property type="component" value="Unassembled WGS sequence"/>
</dbReference>
<evidence type="ECO:0000256" key="2">
    <source>
        <dbReference type="ARBA" id="ARBA00004651"/>
    </source>
</evidence>